<dbReference type="Proteomes" id="UP000196842">
    <property type="component" value="Chromosome I"/>
</dbReference>
<gene>
    <name evidence="1" type="ORF">CFBP1590__4580</name>
</gene>
<evidence type="ECO:0000313" key="2">
    <source>
        <dbReference type="Proteomes" id="UP000196842"/>
    </source>
</evidence>
<sequence>MISDLNRPACEEGWACFSSCEALKQTSDSLFSSTHFDIFLRLQFGIDS</sequence>
<evidence type="ECO:0000313" key="1">
    <source>
        <dbReference type="EMBL" id="SMS12165.1"/>
    </source>
</evidence>
<dbReference type="AlphaFoldDB" id="A0A1Y6JQE0"/>
<reference evidence="1 2" key="1">
    <citation type="submission" date="2017-05" db="EMBL/GenBank/DDBJ databases">
        <authorList>
            <person name="Song R."/>
            <person name="Chenine A.L."/>
            <person name="Ruprecht R.M."/>
        </authorList>
    </citation>
    <scope>NUCLEOTIDE SEQUENCE [LARGE SCALE GENOMIC DNA]</scope>
    <source>
        <strain evidence="1 2">CFBP 1590</strain>
    </source>
</reference>
<dbReference type="KEGG" id="pvd:CFBP1590__4580"/>
<dbReference type="EMBL" id="LT855380">
    <property type="protein sequence ID" value="SMS12165.1"/>
    <property type="molecule type" value="Genomic_DNA"/>
</dbReference>
<accession>A0A1Y6JQE0</accession>
<protein>
    <submittedName>
        <fullName evidence="1">Uncharacterized protein</fullName>
    </submittedName>
</protein>
<name>A0A1Y6JQE0_PSEVI</name>
<proteinExistence type="predicted"/>
<organism evidence="1 2">
    <name type="scientific">Pseudomonas viridiflava</name>
    <name type="common">Phytomonas viridiflava</name>
    <dbReference type="NCBI Taxonomy" id="33069"/>
    <lineage>
        <taxon>Bacteria</taxon>
        <taxon>Pseudomonadati</taxon>
        <taxon>Pseudomonadota</taxon>
        <taxon>Gammaproteobacteria</taxon>
        <taxon>Pseudomonadales</taxon>
        <taxon>Pseudomonadaceae</taxon>
        <taxon>Pseudomonas</taxon>
    </lineage>
</organism>